<gene>
    <name evidence="8" type="primary">holA</name>
    <name evidence="8" type="ORF">ACFQS8_11945</name>
</gene>
<dbReference type="RefSeq" id="WP_382167685.1">
    <property type="nucleotide sequence ID" value="NZ_JBHTBR010000005.1"/>
</dbReference>
<evidence type="ECO:0000256" key="5">
    <source>
        <dbReference type="ARBA" id="ARBA00022932"/>
    </source>
</evidence>
<evidence type="ECO:0000313" key="8">
    <source>
        <dbReference type="EMBL" id="MFC7292333.1"/>
    </source>
</evidence>
<keyword evidence="3 8" id="KW-0548">Nucleotidyltransferase</keyword>
<organism evidence="8 9">
    <name type="scientific">Hirschia litorea</name>
    <dbReference type="NCBI Taxonomy" id="1199156"/>
    <lineage>
        <taxon>Bacteria</taxon>
        <taxon>Pseudomonadati</taxon>
        <taxon>Pseudomonadota</taxon>
        <taxon>Alphaproteobacteria</taxon>
        <taxon>Hyphomonadales</taxon>
        <taxon>Hyphomonadaceae</taxon>
        <taxon>Hirschia</taxon>
    </lineage>
</organism>
<dbReference type="InterPro" id="IPR005790">
    <property type="entry name" value="DNA_polIII_delta"/>
</dbReference>
<dbReference type="NCBIfam" id="TIGR01128">
    <property type="entry name" value="holA"/>
    <property type="match status" value="1"/>
</dbReference>
<protein>
    <recommendedName>
        <fullName evidence="1">DNA-directed DNA polymerase</fullName>
        <ecNumber evidence="1">2.7.7.7</ecNumber>
    </recommendedName>
</protein>
<dbReference type="Gene3D" id="1.10.8.60">
    <property type="match status" value="1"/>
</dbReference>
<dbReference type="Proteomes" id="UP001596492">
    <property type="component" value="Unassembled WGS sequence"/>
</dbReference>
<keyword evidence="2 8" id="KW-0808">Transferase</keyword>
<evidence type="ECO:0000256" key="1">
    <source>
        <dbReference type="ARBA" id="ARBA00012417"/>
    </source>
</evidence>
<comment type="catalytic activity">
    <reaction evidence="7">
        <text>DNA(n) + a 2'-deoxyribonucleoside 5'-triphosphate = DNA(n+1) + diphosphate</text>
        <dbReference type="Rhea" id="RHEA:22508"/>
        <dbReference type="Rhea" id="RHEA-COMP:17339"/>
        <dbReference type="Rhea" id="RHEA-COMP:17340"/>
        <dbReference type="ChEBI" id="CHEBI:33019"/>
        <dbReference type="ChEBI" id="CHEBI:61560"/>
        <dbReference type="ChEBI" id="CHEBI:173112"/>
        <dbReference type="EC" id="2.7.7.7"/>
    </reaction>
</comment>
<dbReference type="EC" id="2.7.7.7" evidence="1"/>
<proteinExistence type="inferred from homology"/>
<evidence type="ECO:0000313" key="9">
    <source>
        <dbReference type="Proteomes" id="UP001596492"/>
    </source>
</evidence>
<reference evidence="9" key="1">
    <citation type="journal article" date="2019" name="Int. J. Syst. Evol. Microbiol.">
        <title>The Global Catalogue of Microorganisms (GCM) 10K type strain sequencing project: providing services to taxonomists for standard genome sequencing and annotation.</title>
        <authorList>
            <consortium name="The Broad Institute Genomics Platform"/>
            <consortium name="The Broad Institute Genome Sequencing Center for Infectious Disease"/>
            <person name="Wu L."/>
            <person name="Ma J."/>
        </authorList>
    </citation>
    <scope>NUCLEOTIDE SEQUENCE [LARGE SCALE GENOMIC DNA]</scope>
    <source>
        <strain evidence="9">CCUG 51308</strain>
    </source>
</reference>
<evidence type="ECO:0000256" key="2">
    <source>
        <dbReference type="ARBA" id="ARBA00022679"/>
    </source>
</evidence>
<dbReference type="Gene3D" id="1.20.272.10">
    <property type="match status" value="1"/>
</dbReference>
<dbReference type="Gene3D" id="3.40.50.300">
    <property type="entry name" value="P-loop containing nucleotide triphosphate hydrolases"/>
    <property type="match status" value="1"/>
</dbReference>
<dbReference type="EMBL" id="JBHTBR010000005">
    <property type="protein sequence ID" value="MFC7292333.1"/>
    <property type="molecule type" value="Genomic_DNA"/>
</dbReference>
<dbReference type="PANTHER" id="PTHR34388:SF1">
    <property type="entry name" value="DNA POLYMERASE III SUBUNIT DELTA"/>
    <property type="match status" value="1"/>
</dbReference>
<evidence type="ECO:0000256" key="3">
    <source>
        <dbReference type="ARBA" id="ARBA00022695"/>
    </source>
</evidence>
<dbReference type="SUPFAM" id="SSF48019">
    <property type="entry name" value="post-AAA+ oligomerization domain-like"/>
    <property type="match status" value="1"/>
</dbReference>
<evidence type="ECO:0000256" key="6">
    <source>
        <dbReference type="ARBA" id="ARBA00034754"/>
    </source>
</evidence>
<dbReference type="InterPro" id="IPR008921">
    <property type="entry name" value="DNA_pol3_clamp-load_cplx_C"/>
</dbReference>
<dbReference type="GO" id="GO:0003887">
    <property type="term" value="F:DNA-directed DNA polymerase activity"/>
    <property type="evidence" value="ECO:0007669"/>
    <property type="project" value="UniProtKB-EC"/>
</dbReference>
<accession>A0ABW2IN66</accession>
<dbReference type="PANTHER" id="PTHR34388">
    <property type="entry name" value="DNA POLYMERASE III SUBUNIT DELTA"/>
    <property type="match status" value="1"/>
</dbReference>
<keyword evidence="9" id="KW-1185">Reference proteome</keyword>
<comment type="similarity">
    <text evidence="6">Belongs to the DNA polymerase HolA subunit family.</text>
</comment>
<keyword evidence="4" id="KW-0235">DNA replication</keyword>
<name>A0ABW2IN66_9PROT</name>
<evidence type="ECO:0000256" key="7">
    <source>
        <dbReference type="ARBA" id="ARBA00049244"/>
    </source>
</evidence>
<dbReference type="InterPro" id="IPR027417">
    <property type="entry name" value="P-loop_NTPase"/>
</dbReference>
<comment type="caution">
    <text evidence="8">The sequence shown here is derived from an EMBL/GenBank/DDBJ whole genome shotgun (WGS) entry which is preliminary data.</text>
</comment>
<sequence>MNAIGEKAHAFCQRPKAGINLILAYGEDLGLVSDAIGVLTTKLRKAENNELEVVRLQEEDVKKDAALLADHLSAVSLLGTKQLFRLRISNESAAKNITSLLTDIGAGRVYPENYLCIEAPELKKTSKILTGFSSSPDAIALHFFAETQEQITDYIRSRLSDLNIQLEEDALEKFAAELPGDRRLANSEIEKLSLYAYEIGRKITADDIRDVCASEQPRGADDAADAALAGDVKRANTSLDRFLDAGGSAISALRTLHFRLIRILDAKLGARYLRPPVFDKEKPAFNKMLQDWNASRVNRALAILYAAEKSCKQSGVSTEAILKIVIDRISRRQV</sequence>
<keyword evidence="5" id="KW-0239">DNA-directed DNA polymerase</keyword>
<dbReference type="SUPFAM" id="SSF52540">
    <property type="entry name" value="P-loop containing nucleoside triphosphate hydrolases"/>
    <property type="match status" value="1"/>
</dbReference>
<evidence type="ECO:0000256" key="4">
    <source>
        <dbReference type="ARBA" id="ARBA00022705"/>
    </source>
</evidence>